<sequence length="1690" mass="186546">MAILVYGMALLRHRDAGFLSSVCRSVLQRLPEWQPRGVSCFFYSLGLLGFRQEEFFHQACLQLRGRLPSFNGQDLSNTVYGLALLELDDADFLRALALEATGRLPEFTGQGLGNVVYSFGLLEHPCPALLTAVAQHMPLRFDDMTEQNISNIVFAMGNLCFTSLPFGPPVAEQGVVTGPARATVEQGSTTSAAASDPGSWEPVAAGASAFVPHTPELERALIAALTPEEIEGLDLSPVTHLLPRIRSSSNGWSPLGRLGRALRAGVQAKEKLDRGRCSAGTTSALTLPSKIYIILEPARSGPRSGGGVPHWCSAAMAGAPAPTLDELGLRALWDSVPPSGQLPALFLVLPAKEDGTGLRVTQFLREQCTSDGSEACAIYPTEVLMETPRGVAEQWIHEVMDDDTAGDYVTGLSEEELLVEEDPAGVLFDGARAIPNTEPREEALARLRSLAGAAPMRFCAHERAQRAQRPEQVLESLQQEEGLEAVETGIKGCMAREAFIRLMEDLPKLSSVVMANAARELWIELSSVGPGLMRDYIEKRCPLGDNRHLTQQAYLWAFAWETGFRSNNIELMAIASRGLVYIDQTAMDFNKTKLSWLLTALPEPQYSICQKNRLPNTLSPFSRLANASWVGANVAFMKDLDFLESKMKATSGTTKGVEAQEDGREEAAPKKPWRPKKKKANAGATTEGRSLALSPSEAMDGRHFSGQEAMIERLEDLVEYYLGCGEVLALAEKWDQLGACNLVSCERVDPVETVGLFAVPKDSEFDRLILNPSVVNSRSFSYSNYTKTLAPGYLVSMITPADDEQLVISSDDLCEFYCTFGVSSKRAQRNAIGIRYSASEVAHLQCYDPSVHSGSLYLCLGTLAMGDALAVEIAQQSHLNLLRLRAGCMLPEECLQYRRPIPRGPFYELLTIDDHIGLQKIKTSGDWSLHCNRDEQVFEAANQAYVDVGLTAHPGKRQRREPHAVVLGAEIDGCRGRVSAPRARVMLLSFITSIVVHKGGTGAVVTDNVAFECILALSEQLKVMAAGSSAEHRSSTKRKLEHRVADAAEDSCLHGIGPTGRQEMARFLLRVDLRPVRMQKCLEAFGLWCSTEAHVTLDEILSTAELANLGLKGYGRKEELHLERSVAEELPMNICSAATLVCELTRNKQKAALFSNPLGKACYELDQDRVKACLDELDECQLLEAGLVYASEVRSTDRPLNSKEWRMFQAEIGCQPLHLACLACGRAVERLQKEGAFEKAKATQSLAGDVVKLLAEYGAQLDLVDVGPVEGTPLHLAARFGAAKLLSTLLTLGADASVVDGDGCTAALVAQRSGQVLCQEILQVVLAEEQREMDLLEGPVGERARQRWKERKGLKPGNSAADDTGCALEGERPRRITGTKYAQGLWAALNLDQHGSRSRSSSRCSTVHSDDSDPDLQLRRSVLKLRARKARRQDELAMAQEERREALEESEHLEKQLTALKDRSETLQDRLARFDAGDAELADEIASERELREWWEKRANELEQQVAQRLAERKAMREAMSEEIYRLERELRFHQRRVQGLEEYWEQFYEADCAVEVVDFLMAEQRCRYLESDLAKLTKGLDLPLFETSSRTLAAPWRLAAVAAVHRAVHALRSSHKDRLNEMTEFCNSQLAEKEHQLSMAIEASLQELAQRSTDPVSWGKLARMIDLTRERLERESAKTAEEEVEETSV</sequence>
<feature type="repeat" description="ANK" evidence="3">
    <location>
        <begin position="1269"/>
        <end position="1301"/>
    </location>
</feature>
<keyword evidence="1" id="KW-0677">Repeat</keyword>
<keyword evidence="2 3" id="KW-0040">ANK repeat</keyword>
<feature type="region of interest" description="Disordered" evidence="4">
    <location>
        <begin position="1395"/>
        <end position="1415"/>
    </location>
</feature>
<dbReference type="Gene3D" id="1.25.40.20">
    <property type="entry name" value="Ankyrin repeat-containing domain"/>
    <property type="match status" value="1"/>
</dbReference>
<proteinExistence type="predicted"/>
<dbReference type="PROSITE" id="PS50088">
    <property type="entry name" value="ANK_REPEAT"/>
    <property type="match status" value="1"/>
</dbReference>
<feature type="compositionally biased region" description="Basic residues" evidence="4">
    <location>
        <begin position="671"/>
        <end position="680"/>
    </location>
</feature>
<dbReference type="InterPro" id="IPR050745">
    <property type="entry name" value="Multifunctional_regulatory"/>
</dbReference>
<dbReference type="SUPFAM" id="SSF48403">
    <property type="entry name" value="Ankyrin repeat"/>
    <property type="match status" value="1"/>
</dbReference>
<keyword evidence="6" id="KW-1185">Reference proteome</keyword>
<dbReference type="EMBL" id="CAXAMM010004446">
    <property type="protein sequence ID" value="CAK9003545.1"/>
    <property type="molecule type" value="Genomic_DNA"/>
</dbReference>
<evidence type="ECO:0000256" key="2">
    <source>
        <dbReference type="ARBA" id="ARBA00023043"/>
    </source>
</evidence>
<feature type="region of interest" description="Disordered" evidence="4">
    <location>
        <begin position="1345"/>
        <end position="1372"/>
    </location>
</feature>
<dbReference type="PANTHER" id="PTHR24189:SF50">
    <property type="entry name" value="ANKYRIN REPEAT AND SOCS BOX PROTEIN 2"/>
    <property type="match status" value="1"/>
</dbReference>
<feature type="region of interest" description="Disordered" evidence="4">
    <location>
        <begin position="1431"/>
        <end position="1451"/>
    </location>
</feature>
<evidence type="ECO:0000256" key="3">
    <source>
        <dbReference type="PROSITE-ProRule" id="PRU00023"/>
    </source>
</evidence>
<gene>
    <name evidence="5" type="ORF">SCF082_LOCUS7779</name>
</gene>
<evidence type="ECO:0000313" key="5">
    <source>
        <dbReference type="EMBL" id="CAK9003545.1"/>
    </source>
</evidence>
<dbReference type="PANTHER" id="PTHR24189">
    <property type="entry name" value="MYOTROPHIN"/>
    <property type="match status" value="1"/>
</dbReference>
<feature type="region of interest" description="Disordered" evidence="4">
    <location>
        <begin position="651"/>
        <end position="693"/>
    </location>
</feature>
<dbReference type="InterPro" id="IPR036770">
    <property type="entry name" value="Ankyrin_rpt-contain_sf"/>
</dbReference>
<evidence type="ECO:0000256" key="4">
    <source>
        <dbReference type="SAM" id="MobiDB-lite"/>
    </source>
</evidence>
<accession>A0ABP0ILR3</accession>
<feature type="compositionally biased region" description="Basic and acidic residues" evidence="4">
    <location>
        <begin position="1432"/>
        <end position="1451"/>
    </location>
</feature>
<dbReference type="Proteomes" id="UP001642464">
    <property type="component" value="Unassembled WGS sequence"/>
</dbReference>
<dbReference type="PROSITE" id="PS50297">
    <property type="entry name" value="ANK_REP_REGION"/>
    <property type="match status" value="1"/>
</dbReference>
<dbReference type="InterPro" id="IPR002110">
    <property type="entry name" value="Ankyrin_rpt"/>
</dbReference>
<organism evidence="5 6">
    <name type="scientific">Durusdinium trenchii</name>
    <dbReference type="NCBI Taxonomy" id="1381693"/>
    <lineage>
        <taxon>Eukaryota</taxon>
        <taxon>Sar</taxon>
        <taxon>Alveolata</taxon>
        <taxon>Dinophyceae</taxon>
        <taxon>Suessiales</taxon>
        <taxon>Symbiodiniaceae</taxon>
        <taxon>Durusdinium</taxon>
    </lineage>
</organism>
<name>A0ABP0ILR3_9DINO</name>
<evidence type="ECO:0000313" key="6">
    <source>
        <dbReference type="Proteomes" id="UP001642464"/>
    </source>
</evidence>
<comment type="caution">
    <text evidence="5">The sequence shown here is derived from an EMBL/GenBank/DDBJ whole genome shotgun (WGS) entry which is preliminary data.</text>
</comment>
<reference evidence="5 6" key="1">
    <citation type="submission" date="2024-02" db="EMBL/GenBank/DDBJ databases">
        <authorList>
            <person name="Chen Y."/>
            <person name="Shah S."/>
            <person name="Dougan E. K."/>
            <person name="Thang M."/>
            <person name="Chan C."/>
        </authorList>
    </citation>
    <scope>NUCLEOTIDE SEQUENCE [LARGE SCALE GENOMIC DNA]</scope>
</reference>
<evidence type="ECO:0000256" key="1">
    <source>
        <dbReference type="ARBA" id="ARBA00022737"/>
    </source>
</evidence>
<dbReference type="Pfam" id="PF00023">
    <property type="entry name" value="Ank"/>
    <property type="match status" value="1"/>
</dbReference>
<protein>
    <submittedName>
        <fullName evidence="5">Glutamate-5-semialdehyde dehydrogenase (Glutamyl-gamma-semialdehyde dehydrogenase)</fullName>
    </submittedName>
</protein>